<sequence>MDLVNEVGDLPEFVRQTVDLFRPSADIKGLLLTFQTDFPSGNYLFDADKWAKILYNLLSNAIKFTQTGAIRVSLQKASATAQLQVSDTGIGIAPDTLPYIFNRFYQAGPREAGPREASQGPDWAPAGTGIGLALVHELVGRLDGTIRVFPQEIGQGTHFLVELPVQQTHAEPDQHALQLASHPQPVFLEPSPTYDLSSEPSPADFAPLLLIVEDNAELREFMATELVNTFRIRLASNGYEGWVAAKKELPDIIVTDLLMPRMDGYDLIEQLRLHPETDHIPVVLLTASHDPSKRLAGLGSGVDDYLTKPFSMSELRLRLRNILARQTKLREFLLNQLTQPRLSGVETPLETVEEQFLARFYQLVERRLDDSALCVEWLAEELAMSRRKLHRKLHSVLQLSPHDVMRRYRLRRAIDLLRSGYNVSETAYKVGFESPSYFTKLFKEFYQLTPTEYIHQ</sequence>
<dbReference type="SUPFAM" id="SSF55874">
    <property type="entry name" value="ATPase domain of HSP90 chaperone/DNA topoisomerase II/histidine kinase"/>
    <property type="match status" value="1"/>
</dbReference>
<dbReference type="EMBL" id="JBHTLP010000007">
    <property type="protein sequence ID" value="MFD1141162.1"/>
    <property type="molecule type" value="Genomic_DNA"/>
</dbReference>
<dbReference type="SMART" id="SM00342">
    <property type="entry name" value="HTH_ARAC"/>
    <property type="match status" value="1"/>
</dbReference>
<dbReference type="SUPFAM" id="SSF46689">
    <property type="entry name" value="Homeodomain-like"/>
    <property type="match status" value="1"/>
</dbReference>
<dbReference type="InterPro" id="IPR011006">
    <property type="entry name" value="CheY-like_superfamily"/>
</dbReference>
<dbReference type="PROSITE" id="PS50109">
    <property type="entry name" value="HIS_KIN"/>
    <property type="match status" value="1"/>
</dbReference>
<dbReference type="Pfam" id="PF12833">
    <property type="entry name" value="HTH_18"/>
    <property type="match status" value="1"/>
</dbReference>
<dbReference type="PROSITE" id="PS00041">
    <property type="entry name" value="HTH_ARAC_FAMILY_1"/>
    <property type="match status" value="1"/>
</dbReference>
<keyword evidence="3 7" id="KW-0597">Phosphoprotein</keyword>
<dbReference type="SUPFAM" id="SSF52172">
    <property type="entry name" value="CheY-like"/>
    <property type="match status" value="1"/>
</dbReference>
<accession>A0ABW3Q5Z2</accession>
<evidence type="ECO:0000259" key="8">
    <source>
        <dbReference type="PROSITE" id="PS01124"/>
    </source>
</evidence>
<feature type="domain" description="HTH araC/xylS-type" evidence="8">
    <location>
        <begin position="358"/>
        <end position="456"/>
    </location>
</feature>
<evidence type="ECO:0000313" key="12">
    <source>
        <dbReference type="Proteomes" id="UP001597116"/>
    </source>
</evidence>
<evidence type="ECO:0000256" key="1">
    <source>
        <dbReference type="ARBA" id="ARBA00000085"/>
    </source>
</evidence>
<dbReference type="Pfam" id="PF00072">
    <property type="entry name" value="Response_reg"/>
    <property type="match status" value="1"/>
</dbReference>
<dbReference type="SMART" id="SM00387">
    <property type="entry name" value="HATPase_c"/>
    <property type="match status" value="1"/>
</dbReference>
<evidence type="ECO:0000313" key="11">
    <source>
        <dbReference type="EMBL" id="MFD1141162.1"/>
    </source>
</evidence>
<dbReference type="Gene3D" id="1.10.10.60">
    <property type="entry name" value="Homeodomain-like"/>
    <property type="match status" value="1"/>
</dbReference>
<gene>
    <name evidence="11" type="ORF">ACFQ4C_08585</name>
</gene>
<evidence type="ECO:0000256" key="5">
    <source>
        <dbReference type="ARBA" id="ARBA00023125"/>
    </source>
</evidence>
<dbReference type="PROSITE" id="PS01124">
    <property type="entry name" value="HTH_ARAC_FAMILY_2"/>
    <property type="match status" value="1"/>
</dbReference>
<dbReference type="SMART" id="SM00448">
    <property type="entry name" value="REC"/>
    <property type="match status" value="1"/>
</dbReference>
<evidence type="ECO:0000256" key="3">
    <source>
        <dbReference type="ARBA" id="ARBA00022553"/>
    </source>
</evidence>
<dbReference type="CDD" id="cd17574">
    <property type="entry name" value="REC_OmpR"/>
    <property type="match status" value="1"/>
</dbReference>
<evidence type="ECO:0000256" key="6">
    <source>
        <dbReference type="ARBA" id="ARBA00023163"/>
    </source>
</evidence>
<organism evidence="11 12">
    <name type="scientific">Larkinella insperata</name>
    <dbReference type="NCBI Taxonomy" id="332158"/>
    <lineage>
        <taxon>Bacteria</taxon>
        <taxon>Pseudomonadati</taxon>
        <taxon>Bacteroidota</taxon>
        <taxon>Cytophagia</taxon>
        <taxon>Cytophagales</taxon>
        <taxon>Spirosomataceae</taxon>
        <taxon>Larkinella</taxon>
    </lineage>
</organism>
<dbReference type="PRINTS" id="PR00344">
    <property type="entry name" value="BCTRLSENSOR"/>
</dbReference>
<proteinExistence type="predicted"/>
<protein>
    <recommendedName>
        <fullName evidence="2">histidine kinase</fullName>
        <ecNumber evidence="2">2.7.13.3</ecNumber>
    </recommendedName>
</protein>
<dbReference type="Gene3D" id="3.40.50.2300">
    <property type="match status" value="1"/>
</dbReference>
<keyword evidence="5" id="KW-0238">DNA-binding</keyword>
<keyword evidence="4" id="KW-0805">Transcription regulation</keyword>
<dbReference type="RefSeq" id="WP_379884210.1">
    <property type="nucleotide sequence ID" value="NZ_JBHTLP010000007.1"/>
</dbReference>
<feature type="domain" description="Response regulatory" evidence="10">
    <location>
        <begin position="208"/>
        <end position="323"/>
    </location>
</feature>
<dbReference type="PANTHER" id="PTHR43547:SF2">
    <property type="entry name" value="HYBRID SIGNAL TRANSDUCTION HISTIDINE KINASE C"/>
    <property type="match status" value="1"/>
</dbReference>
<dbReference type="PANTHER" id="PTHR43547">
    <property type="entry name" value="TWO-COMPONENT HISTIDINE KINASE"/>
    <property type="match status" value="1"/>
</dbReference>
<dbReference type="InterPro" id="IPR005467">
    <property type="entry name" value="His_kinase_dom"/>
</dbReference>
<evidence type="ECO:0000259" key="9">
    <source>
        <dbReference type="PROSITE" id="PS50109"/>
    </source>
</evidence>
<dbReference type="EC" id="2.7.13.3" evidence="2"/>
<dbReference type="InterPro" id="IPR001789">
    <property type="entry name" value="Sig_transdc_resp-reg_receiver"/>
</dbReference>
<evidence type="ECO:0000256" key="4">
    <source>
        <dbReference type="ARBA" id="ARBA00023015"/>
    </source>
</evidence>
<reference evidence="12" key="1">
    <citation type="journal article" date="2019" name="Int. J. Syst. Evol. Microbiol.">
        <title>The Global Catalogue of Microorganisms (GCM) 10K type strain sequencing project: providing services to taxonomists for standard genome sequencing and annotation.</title>
        <authorList>
            <consortium name="The Broad Institute Genomics Platform"/>
            <consortium name="The Broad Institute Genome Sequencing Center for Infectious Disease"/>
            <person name="Wu L."/>
            <person name="Ma J."/>
        </authorList>
    </citation>
    <scope>NUCLEOTIDE SEQUENCE [LARGE SCALE GENOMIC DNA]</scope>
    <source>
        <strain evidence="12">CCUG 55608</strain>
    </source>
</reference>
<dbReference type="InterPro" id="IPR018062">
    <property type="entry name" value="HTH_AraC-typ_CS"/>
</dbReference>
<evidence type="ECO:0000256" key="2">
    <source>
        <dbReference type="ARBA" id="ARBA00012438"/>
    </source>
</evidence>
<dbReference type="Proteomes" id="UP001597116">
    <property type="component" value="Unassembled WGS sequence"/>
</dbReference>
<keyword evidence="12" id="KW-1185">Reference proteome</keyword>
<feature type="modified residue" description="4-aspartylphosphate" evidence="7">
    <location>
        <position position="256"/>
    </location>
</feature>
<comment type="caution">
    <text evidence="11">The sequence shown here is derived from an EMBL/GenBank/DDBJ whole genome shotgun (WGS) entry which is preliminary data.</text>
</comment>
<dbReference type="Gene3D" id="3.30.565.10">
    <property type="entry name" value="Histidine kinase-like ATPase, C-terminal domain"/>
    <property type="match status" value="1"/>
</dbReference>
<dbReference type="InterPro" id="IPR004358">
    <property type="entry name" value="Sig_transdc_His_kin-like_C"/>
</dbReference>
<dbReference type="InterPro" id="IPR036890">
    <property type="entry name" value="HATPase_C_sf"/>
</dbReference>
<dbReference type="Pfam" id="PF02518">
    <property type="entry name" value="HATPase_c"/>
    <property type="match status" value="1"/>
</dbReference>
<evidence type="ECO:0000259" key="10">
    <source>
        <dbReference type="PROSITE" id="PS50110"/>
    </source>
</evidence>
<feature type="domain" description="Histidine kinase" evidence="9">
    <location>
        <begin position="1"/>
        <end position="167"/>
    </location>
</feature>
<dbReference type="InterPro" id="IPR009057">
    <property type="entry name" value="Homeodomain-like_sf"/>
</dbReference>
<comment type="catalytic activity">
    <reaction evidence="1">
        <text>ATP + protein L-histidine = ADP + protein N-phospho-L-histidine.</text>
        <dbReference type="EC" id="2.7.13.3"/>
    </reaction>
</comment>
<keyword evidence="6" id="KW-0804">Transcription</keyword>
<evidence type="ECO:0000256" key="7">
    <source>
        <dbReference type="PROSITE-ProRule" id="PRU00169"/>
    </source>
</evidence>
<dbReference type="InterPro" id="IPR018060">
    <property type="entry name" value="HTH_AraC"/>
</dbReference>
<dbReference type="InterPro" id="IPR003594">
    <property type="entry name" value="HATPase_dom"/>
</dbReference>
<name>A0ABW3Q5Z2_9BACT</name>
<dbReference type="PROSITE" id="PS50110">
    <property type="entry name" value="RESPONSE_REGULATORY"/>
    <property type="match status" value="1"/>
</dbReference>